<dbReference type="HOGENOM" id="CLU_117179_5_0_0"/>
<evidence type="ECO:0000256" key="1">
    <source>
        <dbReference type="ARBA" id="ARBA00022694"/>
    </source>
</evidence>
<dbReference type="OrthoDB" id="9810867at2"/>
<dbReference type="PANTHER" id="PTHR33992:SF1">
    <property type="entry name" value="RIBONUCLEASE P PROTEIN COMPONENT"/>
    <property type="match status" value="1"/>
</dbReference>
<dbReference type="PANTHER" id="PTHR33992">
    <property type="entry name" value="RIBONUCLEASE P PROTEIN COMPONENT"/>
    <property type="match status" value="1"/>
</dbReference>
<dbReference type="InterPro" id="IPR020568">
    <property type="entry name" value="Ribosomal_Su5_D2-typ_SF"/>
</dbReference>
<accession>D5EE45</accession>
<keyword evidence="4" id="KW-0378">Hydrolase</keyword>
<dbReference type="Pfam" id="PF00825">
    <property type="entry name" value="Ribonuclease_P"/>
    <property type="match status" value="1"/>
</dbReference>
<keyword evidence="8" id="KW-1185">Reference proteome</keyword>
<dbReference type="InterPro" id="IPR000100">
    <property type="entry name" value="RNase_P"/>
</dbReference>
<keyword evidence="1" id="KW-0819">tRNA processing</keyword>
<dbReference type="InterPro" id="IPR014721">
    <property type="entry name" value="Ribsml_uS5_D2-typ_fold_subgr"/>
</dbReference>
<keyword evidence="2" id="KW-0540">Nuclease</keyword>
<protein>
    <recommendedName>
        <fullName evidence="6">Ribonuclease P protein component</fullName>
        <ecNumber evidence="6">3.1.26.5</ecNumber>
    </recommendedName>
</protein>
<dbReference type="STRING" id="572547.Amico_0692"/>
<evidence type="ECO:0000256" key="6">
    <source>
        <dbReference type="NCBIfam" id="TIGR00188"/>
    </source>
</evidence>
<dbReference type="Gene3D" id="3.30.230.10">
    <property type="match status" value="1"/>
</dbReference>
<dbReference type="EMBL" id="CP001997">
    <property type="protein sequence ID" value="ADE56827.1"/>
    <property type="molecule type" value="Genomic_DNA"/>
</dbReference>
<evidence type="ECO:0000313" key="8">
    <source>
        <dbReference type="Proteomes" id="UP000002366"/>
    </source>
</evidence>
<keyword evidence="5" id="KW-0694">RNA-binding</keyword>
<dbReference type="eggNOG" id="COG0594">
    <property type="taxonomic scope" value="Bacteria"/>
</dbReference>
<dbReference type="EC" id="3.1.26.5" evidence="6"/>
<name>D5EE45_AMICL</name>
<proteinExistence type="predicted"/>
<dbReference type="SUPFAM" id="SSF54211">
    <property type="entry name" value="Ribosomal protein S5 domain 2-like"/>
    <property type="match status" value="1"/>
</dbReference>
<evidence type="ECO:0000256" key="5">
    <source>
        <dbReference type="ARBA" id="ARBA00022884"/>
    </source>
</evidence>
<reference evidence="7 8" key="1">
    <citation type="journal article" date="2010" name="Stand. Genomic Sci.">
        <title>Complete genome sequence of Aminobacterium colombiense type strain (ALA-1).</title>
        <authorList>
            <person name="Chertkov O."/>
            <person name="Sikorski J."/>
            <person name="Brambilla E."/>
            <person name="Lapidus A."/>
            <person name="Copeland A."/>
            <person name="Glavina Del Rio T."/>
            <person name="Nolan M."/>
            <person name="Lucas S."/>
            <person name="Tice H."/>
            <person name="Cheng J.F."/>
            <person name="Han C."/>
            <person name="Detter J.C."/>
            <person name="Bruce D."/>
            <person name="Tapia R."/>
            <person name="Goodwin L."/>
            <person name="Pitluck S."/>
            <person name="Liolios K."/>
            <person name="Ivanova N."/>
            <person name="Mavromatis K."/>
            <person name="Ovchinnikova G."/>
            <person name="Pati A."/>
            <person name="Chen A."/>
            <person name="Palaniappan K."/>
            <person name="Land M."/>
            <person name="Hauser L."/>
            <person name="Chang Y.J."/>
            <person name="Jeffries C.D."/>
            <person name="Spring S."/>
            <person name="Rohde M."/>
            <person name="Goker M."/>
            <person name="Bristow J."/>
            <person name="Eisen J.A."/>
            <person name="Markowitz V."/>
            <person name="Hugenholtz P."/>
            <person name="Kyrpides N.C."/>
            <person name="Klenk H.P."/>
        </authorList>
    </citation>
    <scope>NUCLEOTIDE SEQUENCE [LARGE SCALE GENOMIC DNA]</scope>
    <source>
        <strain evidence="8">DSM 12261 / ALA-1</strain>
    </source>
</reference>
<gene>
    <name evidence="7" type="ordered locus">Amico_0692</name>
</gene>
<dbReference type="NCBIfam" id="TIGR00188">
    <property type="entry name" value="rnpA"/>
    <property type="match status" value="1"/>
</dbReference>
<dbReference type="GO" id="GO:0042781">
    <property type="term" value="F:3'-tRNA processing endoribonuclease activity"/>
    <property type="evidence" value="ECO:0007669"/>
    <property type="project" value="TreeGrafter"/>
</dbReference>
<dbReference type="GO" id="GO:0004526">
    <property type="term" value="F:ribonuclease P activity"/>
    <property type="evidence" value="ECO:0007669"/>
    <property type="project" value="UniProtKB-UniRule"/>
</dbReference>
<sequence length="123" mass="14282">MRLKKGWEYDYVFRTGSRFKGELVRLLFVEAPDDRTRIGLAVGKRQGSACVRNRGRRILKESIRRILPWVKGTWWCVFSLRTAGLEANAYDVYDDMVALLGRVGLLDESWPGNMWEKKNKNDG</sequence>
<dbReference type="AlphaFoldDB" id="D5EE45"/>
<evidence type="ECO:0000256" key="3">
    <source>
        <dbReference type="ARBA" id="ARBA00022759"/>
    </source>
</evidence>
<organism evidence="7 8">
    <name type="scientific">Aminobacterium colombiense (strain DSM 12261 / ALA-1)</name>
    <dbReference type="NCBI Taxonomy" id="572547"/>
    <lineage>
        <taxon>Bacteria</taxon>
        <taxon>Thermotogati</taxon>
        <taxon>Synergistota</taxon>
        <taxon>Synergistia</taxon>
        <taxon>Synergistales</taxon>
        <taxon>Aminobacteriaceae</taxon>
        <taxon>Aminobacterium</taxon>
    </lineage>
</organism>
<dbReference type="Proteomes" id="UP000002366">
    <property type="component" value="Chromosome"/>
</dbReference>
<evidence type="ECO:0000256" key="4">
    <source>
        <dbReference type="ARBA" id="ARBA00022801"/>
    </source>
</evidence>
<keyword evidence="3" id="KW-0255">Endonuclease</keyword>
<dbReference type="KEGG" id="aco:Amico_0692"/>
<evidence type="ECO:0000256" key="2">
    <source>
        <dbReference type="ARBA" id="ARBA00022722"/>
    </source>
</evidence>
<evidence type="ECO:0000313" key="7">
    <source>
        <dbReference type="EMBL" id="ADE56827.1"/>
    </source>
</evidence>
<dbReference type="GO" id="GO:0000049">
    <property type="term" value="F:tRNA binding"/>
    <property type="evidence" value="ECO:0007669"/>
    <property type="project" value="InterPro"/>
</dbReference>
<dbReference type="GO" id="GO:0030677">
    <property type="term" value="C:ribonuclease P complex"/>
    <property type="evidence" value="ECO:0007669"/>
    <property type="project" value="TreeGrafter"/>
</dbReference>